<dbReference type="InterPro" id="IPR023214">
    <property type="entry name" value="HAD_sf"/>
</dbReference>
<organism evidence="1 2">
    <name type="scientific">Candidatus Lachnoclostridium pullistercoris</name>
    <dbReference type="NCBI Taxonomy" id="2838632"/>
    <lineage>
        <taxon>Bacteria</taxon>
        <taxon>Bacillati</taxon>
        <taxon>Bacillota</taxon>
        <taxon>Clostridia</taxon>
        <taxon>Lachnospirales</taxon>
        <taxon>Lachnospiraceae</taxon>
    </lineage>
</organism>
<dbReference type="CDD" id="cd07505">
    <property type="entry name" value="HAD_BPGM-like"/>
    <property type="match status" value="1"/>
</dbReference>
<dbReference type="Pfam" id="PF00702">
    <property type="entry name" value="Hydrolase"/>
    <property type="match status" value="1"/>
</dbReference>
<dbReference type="NCBIfam" id="TIGR01509">
    <property type="entry name" value="HAD-SF-IA-v3"/>
    <property type="match status" value="1"/>
</dbReference>
<dbReference type="Proteomes" id="UP000823883">
    <property type="component" value="Unassembled WGS sequence"/>
</dbReference>
<dbReference type="InterPro" id="IPR036412">
    <property type="entry name" value="HAD-like_sf"/>
</dbReference>
<sequence length="229" mass="25417">METLKDKKAFLFDLDGTLVDSMWMWKAIDIEYLGRFNIPCPDDLQKTVEGMSFTETAVYFKERFGLDRSVDAIKADWVDMSLEKYKKEVPLKEGARQFLDWARARGVRMGIATSNGRAMVDAVLDALSISSYFDQVTTACEVAAGKPAPDIYLKVASDLGVVPGDCAVFEDVPAGIQAGKAAGMFVVAVDDPASAHMEEEKRRLADSHIHSFADLVRQEEEFERRGVCS</sequence>
<dbReference type="SFLD" id="SFLDS00003">
    <property type="entry name" value="Haloacid_Dehalogenase"/>
    <property type="match status" value="1"/>
</dbReference>
<accession>A0A9D2PBF8</accession>
<dbReference type="PANTHER" id="PTHR18901:SF38">
    <property type="entry name" value="PSEUDOURIDINE-5'-PHOSPHATASE"/>
    <property type="match status" value="1"/>
</dbReference>
<evidence type="ECO:0000313" key="2">
    <source>
        <dbReference type="Proteomes" id="UP000823883"/>
    </source>
</evidence>
<reference evidence="1" key="1">
    <citation type="journal article" date="2021" name="PeerJ">
        <title>Extensive microbial diversity within the chicken gut microbiome revealed by metagenomics and culture.</title>
        <authorList>
            <person name="Gilroy R."/>
            <person name="Ravi A."/>
            <person name="Getino M."/>
            <person name="Pursley I."/>
            <person name="Horton D.L."/>
            <person name="Alikhan N.F."/>
            <person name="Baker D."/>
            <person name="Gharbi K."/>
            <person name="Hall N."/>
            <person name="Watson M."/>
            <person name="Adriaenssens E.M."/>
            <person name="Foster-Nyarko E."/>
            <person name="Jarju S."/>
            <person name="Secka A."/>
            <person name="Antonio M."/>
            <person name="Oren A."/>
            <person name="Chaudhuri R.R."/>
            <person name="La Ragione R."/>
            <person name="Hildebrand F."/>
            <person name="Pallen M.J."/>
        </authorList>
    </citation>
    <scope>NUCLEOTIDE SEQUENCE</scope>
    <source>
        <strain evidence="1">CHK183-5548</strain>
    </source>
</reference>
<evidence type="ECO:0000313" key="1">
    <source>
        <dbReference type="EMBL" id="HJC46931.1"/>
    </source>
</evidence>
<dbReference type="InterPro" id="IPR023198">
    <property type="entry name" value="PGP-like_dom2"/>
</dbReference>
<comment type="caution">
    <text evidence="1">The sequence shown here is derived from an EMBL/GenBank/DDBJ whole genome shotgun (WGS) entry which is preliminary data.</text>
</comment>
<protein>
    <submittedName>
        <fullName evidence="1">HAD family phosphatase</fullName>
    </submittedName>
</protein>
<dbReference type="AlphaFoldDB" id="A0A9D2PBF8"/>
<dbReference type="EMBL" id="DWWL01000012">
    <property type="protein sequence ID" value="HJC46931.1"/>
    <property type="molecule type" value="Genomic_DNA"/>
</dbReference>
<dbReference type="InterPro" id="IPR006439">
    <property type="entry name" value="HAD-SF_hydro_IA"/>
</dbReference>
<dbReference type="PANTHER" id="PTHR18901">
    <property type="entry name" value="2-DEOXYGLUCOSE-6-PHOSPHATE PHOSPHATASE 2"/>
    <property type="match status" value="1"/>
</dbReference>
<dbReference type="SFLD" id="SFLDG01129">
    <property type="entry name" value="C1.5:_HAD__Beta-PGM__Phosphata"/>
    <property type="match status" value="1"/>
</dbReference>
<name>A0A9D2PBF8_9FIRM</name>
<dbReference type="SUPFAM" id="SSF56784">
    <property type="entry name" value="HAD-like"/>
    <property type="match status" value="1"/>
</dbReference>
<dbReference type="GO" id="GO:0016791">
    <property type="term" value="F:phosphatase activity"/>
    <property type="evidence" value="ECO:0007669"/>
    <property type="project" value="TreeGrafter"/>
</dbReference>
<dbReference type="PRINTS" id="PR00413">
    <property type="entry name" value="HADHALOGNASE"/>
</dbReference>
<reference evidence="1" key="2">
    <citation type="submission" date="2021-04" db="EMBL/GenBank/DDBJ databases">
        <authorList>
            <person name="Gilroy R."/>
        </authorList>
    </citation>
    <scope>NUCLEOTIDE SEQUENCE</scope>
    <source>
        <strain evidence="1">CHK183-5548</strain>
    </source>
</reference>
<dbReference type="Gene3D" id="3.40.50.1000">
    <property type="entry name" value="HAD superfamily/HAD-like"/>
    <property type="match status" value="1"/>
</dbReference>
<proteinExistence type="predicted"/>
<dbReference type="NCBIfam" id="TIGR01549">
    <property type="entry name" value="HAD-SF-IA-v1"/>
    <property type="match status" value="1"/>
</dbReference>
<gene>
    <name evidence="1" type="ORF">IAA04_02630</name>
</gene>
<dbReference type="Gene3D" id="1.10.150.240">
    <property type="entry name" value="Putative phosphatase, domain 2"/>
    <property type="match status" value="1"/>
</dbReference>
<dbReference type="SFLD" id="SFLDG01135">
    <property type="entry name" value="C1.5.6:_HAD__Beta-PGM__Phospha"/>
    <property type="match status" value="1"/>
</dbReference>